<dbReference type="InterPro" id="IPR045023">
    <property type="entry name" value="FATA/B"/>
</dbReference>
<dbReference type="Gene3D" id="3.10.129.10">
    <property type="entry name" value="Hotdog Thioesterase"/>
    <property type="match status" value="2"/>
</dbReference>
<evidence type="ECO:0000259" key="9">
    <source>
        <dbReference type="Pfam" id="PF20791"/>
    </source>
</evidence>
<dbReference type="Pfam" id="PF01643">
    <property type="entry name" value="Acyl-ACP_TE"/>
    <property type="match status" value="1"/>
</dbReference>
<evidence type="ECO:0000256" key="1">
    <source>
        <dbReference type="ARBA" id="ARBA00006500"/>
    </source>
</evidence>
<keyword evidence="4" id="KW-0276">Fatty acid metabolism</keyword>
<evidence type="ECO:0000256" key="5">
    <source>
        <dbReference type="ARBA" id="ARBA00022946"/>
    </source>
</evidence>
<dbReference type="Proteomes" id="UP000824229">
    <property type="component" value="Unassembled WGS sequence"/>
</dbReference>
<name>A0A9E2NL94_9FIRM</name>
<reference evidence="10" key="1">
    <citation type="journal article" date="2021" name="PeerJ">
        <title>Extensive microbial diversity within the chicken gut microbiome revealed by metagenomics and culture.</title>
        <authorList>
            <person name="Gilroy R."/>
            <person name="Ravi A."/>
            <person name="Getino M."/>
            <person name="Pursley I."/>
            <person name="Horton D.L."/>
            <person name="Alikhan N.F."/>
            <person name="Baker D."/>
            <person name="Gharbi K."/>
            <person name="Hall N."/>
            <person name="Watson M."/>
            <person name="Adriaenssens E.M."/>
            <person name="Foster-Nyarko E."/>
            <person name="Jarju S."/>
            <person name="Secka A."/>
            <person name="Antonio M."/>
            <person name="Oren A."/>
            <person name="Chaudhuri R.R."/>
            <person name="La Ragione R."/>
            <person name="Hildebrand F."/>
            <person name="Pallen M.J."/>
        </authorList>
    </citation>
    <scope>NUCLEOTIDE SEQUENCE</scope>
    <source>
        <strain evidence="10">B5-657</strain>
    </source>
</reference>
<dbReference type="InterPro" id="IPR029069">
    <property type="entry name" value="HotDog_dom_sf"/>
</dbReference>
<feature type="domain" description="Acyl-ACP thioesterase-like C-terminal" evidence="9">
    <location>
        <begin position="159"/>
        <end position="225"/>
    </location>
</feature>
<evidence type="ECO:0000313" key="11">
    <source>
        <dbReference type="Proteomes" id="UP000824229"/>
    </source>
</evidence>
<keyword evidence="2" id="KW-0444">Lipid biosynthesis</keyword>
<evidence type="ECO:0000256" key="2">
    <source>
        <dbReference type="ARBA" id="ARBA00022516"/>
    </source>
</evidence>
<dbReference type="InterPro" id="IPR049427">
    <property type="entry name" value="Acyl-ACP_TE_C"/>
</dbReference>
<sequence>MSLKLKEAYKVQFDAIDFTGKMTINGLCSYMQIIAANHASLLNFNYYKNSETPEYYWILSKVKYVIDDYPKWEEKIVMETYPVGYEKLYAVRLFDIYNESGKKIGHIIGNYLLMDAAKRRPVKIKGNTGALSFLDFPYEGESLVKLKIPESVLKVERRKAYYSEIDLNEHMNNAHYIKWVVDMLPLELLRDHEIRTFEINYNTSITYGTEVKVVLSQNESNEYVVYGNSIDDAINYFVAKVVLVSSKK</sequence>
<dbReference type="PANTHER" id="PTHR31727">
    <property type="entry name" value="OLEOYL-ACYL CARRIER PROTEIN THIOESTERASE 1, CHLOROPLASTIC"/>
    <property type="match status" value="1"/>
</dbReference>
<dbReference type="Pfam" id="PF20791">
    <property type="entry name" value="Acyl-ACP_TE_C"/>
    <property type="match status" value="1"/>
</dbReference>
<evidence type="ECO:0000313" key="10">
    <source>
        <dbReference type="EMBL" id="MBU3804437.1"/>
    </source>
</evidence>
<keyword evidence="6" id="KW-0443">Lipid metabolism</keyword>
<dbReference type="EMBL" id="JAHLFQ010000150">
    <property type="protein sequence ID" value="MBU3804437.1"/>
    <property type="molecule type" value="Genomic_DNA"/>
</dbReference>
<proteinExistence type="inferred from homology"/>
<dbReference type="SUPFAM" id="SSF54637">
    <property type="entry name" value="Thioesterase/thiol ester dehydrase-isomerase"/>
    <property type="match status" value="2"/>
</dbReference>
<dbReference type="GO" id="GO:0000036">
    <property type="term" value="F:acyl carrier activity"/>
    <property type="evidence" value="ECO:0007669"/>
    <property type="project" value="TreeGrafter"/>
</dbReference>
<evidence type="ECO:0000256" key="4">
    <source>
        <dbReference type="ARBA" id="ARBA00022832"/>
    </source>
</evidence>
<keyword evidence="3" id="KW-0378">Hydrolase</keyword>
<accession>A0A9E2NL94</accession>
<evidence type="ECO:0000256" key="7">
    <source>
        <dbReference type="ARBA" id="ARBA00023160"/>
    </source>
</evidence>
<keyword evidence="7" id="KW-0275">Fatty acid biosynthesis</keyword>
<organism evidence="10 11">
    <name type="scientific">Candidatus Cellulosilyticum pullistercoris</name>
    <dbReference type="NCBI Taxonomy" id="2838521"/>
    <lineage>
        <taxon>Bacteria</taxon>
        <taxon>Bacillati</taxon>
        <taxon>Bacillota</taxon>
        <taxon>Clostridia</taxon>
        <taxon>Lachnospirales</taxon>
        <taxon>Cellulosilyticaceae</taxon>
        <taxon>Cellulosilyticum</taxon>
    </lineage>
</organism>
<evidence type="ECO:0000256" key="6">
    <source>
        <dbReference type="ARBA" id="ARBA00023098"/>
    </source>
</evidence>
<gene>
    <name evidence="10" type="ORF">H9872_06745</name>
</gene>
<dbReference type="InterPro" id="IPR002864">
    <property type="entry name" value="Acyl-ACP_thioesterase_NHD"/>
</dbReference>
<comment type="caution">
    <text evidence="10">The sequence shown here is derived from an EMBL/GenBank/DDBJ whole genome shotgun (WGS) entry which is preliminary data.</text>
</comment>
<dbReference type="GO" id="GO:0016297">
    <property type="term" value="F:fatty acyl-[ACP] hydrolase activity"/>
    <property type="evidence" value="ECO:0007669"/>
    <property type="project" value="InterPro"/>
</dbReference>
<comment type="similarity">
    <text evidence="1">Belongs to the acyl-ACP thioesterase family.</text>
</comment>
<evidence type="ECO:0000259" key="8">
    <source>
        <dbReference type="Pfam" id="PF01643"/>
    </source>
</evidence>
<evidence type="ECO:0008006" key="12">
    <source>
        <dbReference type="Google" id="ProtNLM"/>
    </source>
</evidence>
<dbReference type="PANTHER" id="PTHR31727:SF6">
    <property type="entry name" value="OLEOYL-ACYL CARRIER PROTEIN THIOESTERASE 1, CHLOROPLASTIC"/>
    <property type="match status" value="1"/>
</dbReference>
<protein>
    <recommendedName>
        <fullName evidence="12">Acyl-ACP thioesterase</fullName>
    </recommendedName>
</protein>
<keyword evidence="5" id="KW-0809">Transit peptide</keyword>
<feature type="domain" description="Acyl-ACP thioesterase N-terminal hotdog" evidence="8">
    <location>
        <begin position="4"/>
        <end position="125"/>
    </location>
</feature>
<evidence type="ECO:0000256" key="3">
    <source>
        <dbReference type="ARBA" id="ARBA00022801"/>
    </source>
</evidence>
<dbReference type="AlphaFoldDB" id="A0A9E2NL94"/>
<reference evidence="10" key="2">
    <citation type="submission" date="2021-04" db="EMBL/GenBank/DDBJ databases">
        <authorList>
            <person name="Gilroy R."/>
        </authorList>
    </citation>
    <scope>NUCLEOTIDE SEQUENCE</scope>
    <source>
        <strain evidence="10">B5-657</strain>
    </source>
</reference>